<reference evidence="1 2" key="1">
    <citation type="submission" date="2020-10" db="EMBL/GenBank/DDBJ databases">
        <title>High quality whole genome sequence of Pseudomonas poae PMA22.</title>
        <authorList>
            <person name="Hernandez J.G."/>
            <person name="Rodriguez P."/>
            <person name="Cuevas C."/>
            <person name="de la Calle F."/>
            <person name="Galan B."/>
            <person name="Garcia J.L."/>
        </authorList>
    </citation>
    <scope>NUCLEOTIDE SEQUENCE [LARGE SCALE GENOMIC DNA]</scope>
    <source>
        <strain evidence="1 2">PMA22</strain>
    </source>
</reference>
<protein>
    <submittedName>
        <fullName evidence="1">DUF4265 domain-containing protein</fullName>
    </submittedName>
</protein>
<organism evidence="1 2">
    <name type="scientific">Pseudomonas poae</name>
    <dbReference type="NCBI Taxonomy" id="200451"/>
    <lineage>
        <taxon>Bacteria</taxon>
        <taxon>Pseudomonadati</taxon>
        <taxon>Pseudomonadota</taxon>
        <taxon>Gammaproteobacteria</taxon>
        <taxon>Pseudomonadales</taxon>
        <taxon>Pseudomonadaceae</taxon>
        <taxon>Pseudomonas</taxon>
    </lineage>
</organism>
<dbReference type="AlphaFoldDB" id="A0A7M1KIZ8"/>
<gene>
    <name evidence="1" type="ORF">IMF22_04455</name>
</gene>
<accession>A0A7M1KIZ8</accession>
<sequence length="156" mass="18247">MKYQTGEYEAVHKAPVWRDRANFIFVAHLGNKDGRNEWEQLWGRKTAAHRFILCCIPFFAQDIALGDEVETNEDFVVQRVIQHGGQTTFRVWFGAHDKTIREALMLEIETMKPLMEWSSENLLALSLFDGIEAQRMANYLHSREEQGLLKYETGRR</sequence>
<proteinExistence type="predicted"/>
<dbReference type="Proteomes" id="UP000594923">
    <property type="component" value="Chromosome"/>
</dbReference>
<evidence type="ECO:0000313" key="2">
    <source>
        <dbReference type="Proteomes" id="UP000594923"/>
    </source>
</evidence>
<dbReference type="InterPro" id="IPR025361">
    <property type="entry name" value="DUF4265"/>
</dbReference>
<dbReference type="EMBL" id="CP063073">
    <property type="protein sequence ID" value="QOQ76331.1"/>
    <property type="molecule type" value="Genomic_DNA"/>
</dbReference>
<evidence type="ECO:0000313" key="1">
    <source>
        <dbReference type="EMBL" id="QOQ76331.1"/>
    </source>
</evidence>
<dbReference type="RefSeq" id="WP_197627374.1">
    <property type="nucleotide sequence ID" value="NZ_CP063073.1"/>
</dbReference>
<name>A0A7M1KIZ8_9PSED</name>
<dbReference type="Pfam" id="PF14085">
    <property type="entry name" value="DUF4265"/>
    <property type="match status" value="1"/>
</dbReference>